<keyword evidence="4" id="KW-0032">Aminotransferase</keyword>
<comment type="caution">
    <text evidence="4">The sequence shown here is derived from an EMBL/GenBank/DDBJ whole genome shotgun (WGS) entry which is preliminary data.</text>
</comment>
<dbReference type="SUPFAM" id="SSF53383">
    <property type="entry name" value="PLP-dependent transferases"/>
    <property type="match status" value="1"/>
</dbReference>
<sequence>MEHGGDTKTYEGKSAHPLADFSANINPLGAPEVLKEAMARGLEGAERYPDRFYRDLRRALGDWMGVAANRLVVGNGAMEIIAICISLFEKIYLPIPAFGEYESIAKDLGREITTYPMVHPFRLDVDDFIAHMPDGALTIITNPHNPTGYTLSGDEVAEIYEGVVARGGYFLADETFLPFVKGGEEGQKAGLSCRKQITVRAATKSHALPGLRLGWAVMNDGIRDRFLARQLPWTVNAVAEACGLRLKDCDEYMAKSRKFIAAERAKLMALFEESEIAEALAGEANFLLVRLKSGDVEACFDFFLRGGILLRTFSEAPLKGYYFRMAVRGEKENARFRELWTQFERSRSHV</sequence>
<evidence type="ECO:0000256" key="2">
    <source>
        <dbReference type="ARBA" id="ARBA00022898"/>
    </source>
</evidence>
<dbReference type="Proteomes" id="UP001481872">
    <property type="component" value="Unassembled WGS sequence"/>
</dbReference>
<feature type="domain" description="Aminotransferase class I/classII large" evidence="3">
    <location>
        <begin position="20"/>
        <end position="295"/>
    </location>
</feature>
<dbReference type="PANTHER" id="PTHR42885:SF1">
    <property type="entry name" value="THREONINE-PHOSPHATE DECARBOXYLASE"/>
    <property type="match status" value="1"/>
</dbReference>
<protein>
    <submittedName>
        <fullName evidence="4">Histidinol-phosphate transaminase</fullName>
        <ecNumber evidence="4">2.6.1.9</ecNumber>
    </submittedName>
</protein>
<keyword evidence="2" id="KW-0663">Pyridoxal phosphate</keyword>
<dbReference type="EMBL" id="JBBNPS010000001">
    <property type="protein sequence ID" value="MEQ3352855.1"/>
    <property type="molecule type" value="Genomic_DNA"/>
</dbReference>
<proteinExistence type="predicted"/>
<keyword evidence="5" id="KW-1185">Reference proteome</keyword>
<dbReference type="GO" id="GO:0004400">
    <property type="term" value="F:histidinol-phosphate transaminase activity"/>
    <property type="evidence" value="ECO:0007669"/>
    <property type="project" value="UniProtKB-EC"/>
</dbReference>
<dbReference type="InterPro" id="IPR004839">
    <property type="entry name" value="Aminotransferase_I/II_large"/>
</dbReference>
<dbReference type="Gene3D" id="3.40.640.10">
    <property type="entry name" value="Type I PLP-dependent aspartate aminotransferase-like (Major domain)"/>
    <property type="match status" value="1"/>
</dbReference>
<dbReference type="Gene3D" id="3.90.1150.10">
    <property type="entry name" value="Aspartate Aminotransferase, domain 1"/>
    <property type="match status" value="1"/>
</dbReference>
<dbReference type="Pfam" id="PF00155">
    <property type="entry name" value="Aminotran_1_2"/>
    <property type="match status" value="1"/>
</dbReference>
<dbReference type="CDD" id="cd00609">
    <property type="entry name" value="AAT_like"/>
    <property type="match status" value="1"/>
</dbReference>
<dbReference type="PANTHER" id="PTHR42885">
    <property type="entry name" value="HISTIDINOL-PHOSPHATE AMINOTRANSFERASE-RELATED"/>
    <property type="match status" value="1"/>
</dbReference>
<dbReference type="InterPro" id="IPR015421">
    <property type="entry name" value="PyrdxlP-dep_Trfase_major"/>
</dbReference>
<dbReference type="InterPro" id="IPR015422">
    <property type="entry name" value="PyrdxlP-dep_Trfase_small"/>
</dbReference>
<evidence type="ECO:0000256" key="1">
    <source>
        <dbReference type="ARBA" id="ARBA00001933"/>
    </source>
</evidence>
<dbReference type="EC" id="2.6.1.9" evidence="4"/>
<dbReference type="RefSeq" id="WP_267303712.1">
    <property type="nucleotide sequence ID" value="NZ_JAOQJD010000001.1"/>
</dbReference>
<reference evidence="4 5" key="1">
    <citation type="submission" date="2024-04" db="EMBL/GenBank/DDBJ databases">
        <title>Human intestinal bacterial collection.</title>
        <authorList>
            <person name="Pauvert C."/>
            <person name="Hitch T.C.A."/>
            <person name="Clavel T."/>
        </authorList>
    </citation>
    <scope>NUCLEOTIDE SEQUENCE [LARGE SCALE GENOMIC DNA]</scope>
    <source>
        <strain evidence="4 5">CLA-SR-H026</strain>
    </source>
</reference>
<keyword evidence="4" id="KW-0808">Transferase</keyword>
<dbReference type="InterPro" id="IPR015424">
    <property type="entry name" value="PyrdxlP-dep_Trfase"/>
</dbReference>
<comment type="cofactor">
    <cofactor evidence="1">
        <name>pyridoxal 5'-phosphate</name>
        <dbReference type="ChEBI" id="CHEBI:597326"/>
    </cofactor>
</comment>
<accession>A0ABV1J4F6</accession>
<evidence type="ECO:0000313" key="4">
    <source>
        <dbReference type="EMBL" id="MEQ3352855.1"/>
    </source>
</evidence>
<gene>
    <name evidence="4" type="ORF">AAA081_00850</name>
</gene>
<name>A0ABV1J4F6_9FIRM</name>
<evidence type="ECO:0000259" key="3">
    <source>
        <dbReference type="Pfam" id="PF00155"/>
    </source>
</evidence>
<organism evidence="4 5">
    <name type="scientific">Aedoeadaptatus acetigenes</name>
    <dbReference type="NCBI Taxonomy" id="2981723"/>
    <lineage>
        <taxon>Bacteria</taxon>
        <taxon>Bacillati</taxon>
        <taxon>Bacillota</taxon>
        <taxon>Tissierellia</taxon>
        <taxon>Tissierellales</taxon>
        <taxon>Peptoniphilaceae</taxon>
        <taxon>Aedoeadaptatus</taxon>
    </lineage>
</organism>
<evidence type="ECO:0000313" key="5">
    <source>
        <dbReference type="Proteomes" id="UP001481872"/>
    </source>
</evidence>